<proteinExistence type="predicted"/>
<dbReference type="InterPro" id="IPR021487">
    <property type="entry name" value="DUF3140"/>
</dbReference>
<evidence type="ECO:0000313" key="2">
    <source>
        <dbReference type="EMBL" id="WKN39413.1"/>
    </source>
</evidence>
<dbReference type="Pfam" id="PF11338">
    <property type="entry name" value="DUF3140"/>
    <property type="match status" value="1"/>
</dbReference>
<accession>A0AA49JFL1</accession>
<evidence type="ECO:0000256" key="1">
    <source>
        <dbReference type="SAM" id="MobiDB-lite"/>
    </source>
</evidence>
<name>A0AA49JFL1_9BACT</name>
<dbReference type="PANTHER" id="PTHR40630">
    <property type="entry name" value="POSSIBLE DNA-BINDING PROTEIN"/>
    <property type="match status" value="1"/>
</dbReference>
<gene>
    <name evidence="2" type="ORF">K4G66_11995</name>
</gene>
<protein>
    <submittedName>
        <fullName evidence="2">DUF3140 domain-containing protein</fullName>
    </submittedName>
</protein>
<dbReference type="EMBL" id="CP120682">
    <property type="protein sequence ID" value="WKN39413.1"/>
    <property type="molecule type" value="Genomic_DNA"/>
</dbReference>
<feature type="region of interest" description="Disordered" evidence="1">
    <location>
        <begin position="29"/>
        <end position="49"/>
    </location>
</feature>
<dbReference type="AlphaFoldDB" id="A0AA49JFL1"/>
<dbReference type="PANTHER" id="PTHR40630:SF1">
    <property type="entry name" value="DNA-BINDING PROTEIN"/>
    <property type="match status" value="1"/>
</dbReference>
<reference evidence="2" key="1">
    <citation type="journal article" date="2023" name="Comput. Struct. Biotechnol. J.">
        <title>Discovery of a novel marine Bacteroidetes with a rich repertoire of carbohydrate-active enzymes.</title>
        <authorList>
            <person name="Chen B."/>
            <person name="Liu G."/>
            <person name="Chen Q."/>
            <person name="Wang H."/>
            <person name="Liu L."/>
            <person name="Tang K."/>
        </authorList>
    </citation>
    <scope>NUCLEOTIDE SEQUENCE</scope>
    <source>
        <strain evidence="2">TK19036</strain>
    </source>
</reference>
<reference evidence="2" key="2">
    <citation type="journal article" date="2024" name="Antonie Van Leeuwenhoek">
        <title>Roseihalotalea indica gen. nov., sp. nov., a halophilic Bacteroidetes from mesopelagic Southwest Indian Ocean with higher carbohydrate metabolic potential.</title>
        <authorList>
            <person name="Chen B."/>
            <person name="Zhang M."/>
            <person name="Lin D."/>
            <person name="Ye J."/>
            <person name="Tang K."/>
        </authorList>
    </citation>
    <scope>NUCLEOTIDE SEQUENCE</scope>
    <source>
        <strain evidence="2">TK19036</strain>
    </source>
</reference>
<sequence>MSKPKDEIYQEFYDNVNMTPSEIEDWLGTDQSKSVGQDSGDGESIGRKSAKKIIKIKGKKKGELTDGDYEHMQKVNSYVNRHQAQKPSGDIKKSDWRYSLKNWGHDPCKDKDC</sequence>
<organism evidence="2">
    <name type="scientific">Roseihalotalea indica</name>
    <dbReference type="NCBI Taxonomy" id="2867963"/>
    <lineage>
        <taxon>Bacteria</taxon>
        <taxon>Pseudomonadati</taxon>
        <taxon>Bacteroidota</taxon>
        <taxon>Cytophagia</taxon>
        <taxon>Cytophagales</taxon>
        <taxon>Catalimonadaceae</taxon>
        <taxon>Roseihalotalea</taxon>
    </lineage>
</organism>